<dbReference type="VEuPathDB" id="FungiDB:CC77DRAFT_946574"/>
<evidence type="ECO:0000256" key="2">
    <source>
        <dbReference type="ARBA" id="ARBA00004240"/>
    </source>
</evidence>
<evidence type="ECO:0000256" key="7">
    <source>
        <dbReference type="ARBA" id="ARBA00023136"/>
    </source>
</evidence>
<evidence type="ECO:0000256" key="1">
    <source>
        <dbReference type="ARBA" id="ARBA00004173"/>
    </source>
</evidence>
<comment type="caution">
    <text evidence="8">The sequence shown here is derived from an EMBL/GenBank/DDBJ whole genome shotgun (WGS) entry which is preliminary data.</text>
</comment>
<reference evidence="9" key="1">
    <citation type="journal article" date="2019" name="bioRxiv">
        <title>Genomics, evolutionary history and diagnostics of the Alternaria alternata species group including apple and Asian pear pathotypes.</title>
        <authorList>
            <person name="Armitage A.D."/>
            <person name="Cockerton H.M."/>
            <person name="Sreenivasaprasad S."/>
            <person name="Woodhall J.W."/>
            <person name="Lane C.R."/>
            <person name="Harrison R.J."/>
            <person name="Clarkson J.P."/>
        </authorList>
    </citation>
    <scope>NUCLEOTIDE SEQUENCE [LARGE SCALE GENOMIC DNA]</scope>
    <source>
        <strain evidence="9">FERA 1177</strain>
    </source>
</reference>
<dbReference type="Gene3D" id="3.40.50.1820">
    <property type="entry name" value="alpha/beta hydrolase"/>
    <property type="match status" value="1"/>
</dbReference>
<dbReference type="PANTHER" id="PTHR48182:SF2">
    <property type="entry name" value="PROTEIN SERAC1"/>
    <property type="match status" value="1"/>
</dbReference>
<proteinExistence type="predicted"/>
<dbReference type="InterPro" id="IPR052374">
    <property type="entry name" value="SERAC1"/>
</dbReference>
<evidence type="ECO:0000256" key="6">
    <source>
        <dbReference type="ARBA" id="ARBA00023128"/>
    </source>
</evidence>
<dbReference type="GO" id="GO:0005739">
    <property type="term" value="C:mitochondrion"/>
    <property type="evidence" value="ECO:0007669"/>
    <property type="project" value="UniProtKB-SubCell"/>
</dbReference>
<dbReference type="GO" id="GO:0005783">
    <property type="term" value="C:endoplasmic reticulum"/>
    <property type="evidence" value="ECO:0007669"/>
    <property type="project" value="UniProtKB-SubCell"/>
</dbReference>
<evidence type="ECO:0000256" key="5">
    <source>
        <dbReference type="ARBA" id="ARBA00022824"/>
    </source>
</evidence>
<accession>A0A4Q4MUU2</accession>
<keyword evidence="6" id="KW-0496">Mitochondrion</keyword>
<sequence>MNGQDTNALVPKALEPPISTAGLSTIKALDSSSDGASKFATAFREEISSNHKESFDRLALELKTPRLNKVRHHLWLAGRPTAARPLQRQKLLGRSILVTESPDEHLVWFEDCIFIKPLPGFLLDWDSWNNHLCPDRELYEAACGLLLSYAWLVRHKSDLNAAKEAGLLAKEIEWLDWVEFIDAFLTKIDCETLRGVNKRYEYGLSVSQCDDELRTTLEATIKQELLPDEKPTLGFSTTIVPSCYDNENKRVALVNFHDKVPVFLLELVTNPSEIWQIEMGDTDITFDCHFRGMTQLYTPKLETPVTADIVAITGLDGHAYGSWRGKGNPGRMWLRDFLSRDLPCCRTMIYGYNSKLSSHGIDKIIDYSRGLREELKKVRDTEESRQRPLFFIAHSFGGIILAHCLNQARQTNEDDDLTISAVHRATYGMLLFAIPHKGIAIDGIQKMLGGQEDHSRIGLLEQIKKGSDILAQSLADFKNVVRDRKVVSFYETGQTRQVELNSESSRYARTGEFVTVVDTDSAILQLPDHLEEKIPLTADHSMIVKFDSTDDQGYTSARDKLRKFEQDAPSVVATRFRT</sequence>
<evidence type="ECO:0000313" key="8">
    <source>
        <dbReference type="EMBL" id="RYN60377.1"/>
    </source>
</evidence>
<protein>
    <recommendedName>
        <fullName evidence="10">DUF676 domain-containing protein</fullName>
    </recommendedName>
</protein>
<evidence type="ECO:0000313" key="9">
    <source>
        <dbReference type="Proteomes" id="UP000291422"/>
    </source>
</evidence>
<dbReference type="AlphaFoldDB" id="A0A4Q4MUU2"/>
<dbReference type="Proteomes" id="UP000291422">
    <property type="component" value="Unassembled WGS sequence"/>
</dbReference>
<dbReference type="InterPro" id="IPR046536">
    <property type="entry name" value="DUF6601"/>
</dbReference>
<evidence type="ECO:0008006" key="10">
    <source>
        <dbReference type="Google" id="ProtNLM"/>
    </source>
</evidence>
<dbReference type="GO" id="GO:0016020">
    <property type="term" value="C:membrane"/>
    <property type="evidence" value="ECO:0007669"/>
    <property type="project" value="UniProtKB-SubCell"/>
</dbReference>
<dbReference type="PANTHER" id="PTHR48182">
    <property type="entry name" value="PROTEIN SERAC1"/>
    <property type="match status" value="1"/>
</dbReference>
<keyword evidence="5" id="KW-0256">Endoplasmic reticulum</keyword>
<dbReference type="SUPFAM" id="SSF53474">
    <property type="entry name" value="alpha/beta-Hydrolases"/>
    <property type="match status" value="1"/>
</dbReference>
<comment type="subcellular location">
    <subcellularLocation>
        <location evidence="2">Endoplasmic reticulum</location>
    </subcellularLocation>
    <subcellularLocation>
        <location evidence="3">Membrane</location>
    </subcellularLocation>
    <subcellularLocation>
        <location evidence="1">Mitochondrion</location>
    </subcellularLocation>
</comment>
<dbReference type="InterPro" id="IPR029058">
    <property type="entry name" value="AB_hydrolase_fold"/>
</dbReference>
<evidence type="ECO:0000256" key="4">
    <source>
        <dbReference type="ARBA" id="ARBA00004685"/>
    </source>
</evidence>
<evidence type="ECO:0000256" key="3">
    <source>
        <dbReference type="ARBA" id="ARBA00004370"/>
    </source>
</evidence>
<dbReference type="Pfam" id="PF20246">
    <property type="entry name" value="DUF6601"/>
    <property type="match status" value="1"/>
</dbReference>
<dbReference type="EMBL" id="PDXD01000125">
    <property type="protein sequence ID" value="RYN60377.1"/>
    <property type="molecule type" value="Genomic_DNA"/>
</dbReference>
<gene>
    <name evidence="8" type="ORF">AA0117_g13073</name>
</gene>
<name>A0A4Q4MUU2_ALTAL</name>
<keyword evidence="7" id="KW-0472">Membrane</keyword>
<organism evidence="8 9">
    <name type="scientific">Alternaria alternata</name>
    <name type="common">Alternaria rot fungus</name>
    <name type="synonym">Torula alternata</name>
    <dbReference type="NCBI Taxonomy" id="5599"/>
    <lineage>
        <taxon>Eukaryota</taxon>
        <taxon>Fungi</taxon>
        <taxon>Dikarya</taxon>
        <taxon>Ascomycota</taxon>
        <taxon>Pezizomycotina</taxon>
        <taxon>Dothideomycetes</taxon>
        <taxon>Pleosporomycetidae</taxon>
        <taxon>Pleosporales</taxon>
        <taxon>Pleosporineae</taxon>
        <taxon>Pleosporaceae</taxon>
        <taxon>Alternaria</taxon>
        <taxon>Alternaria sect. Alternaria</taxon>
        <taxon>Alternaria alternata complex</taxon>
    </lineage>
</organism>
<comment type="pathway">
    <text evidence="4">Mycotoxin biosynthesis.</text>
</comment>